<dbReference type="Gene3D" id="3.40.190.10">
    <property type="entry name" value="Periplasmic binding protein-like II"/>
    <property type="match status" value="1"/>
</dbReference>
<keyword evidence="5" id="KW-0449">Lipoprotein</keyword>
<gene>
    <name evidence="7" type="ORF">HED64_11540</name>
</gene>
<dbReference type="InterPro" id="IPR006059">
    <property type="entry name" value="SBP"/>
</dbReference>
<protein>
    <submittedName>
        <fullName evidence="7">Sugar ABC transporter substrate-binding protein</fullName>
    </submittedName>
</protein>
<feature type="signal peptide" evidence="6">
    <location>
        <begin position="1"/>
        <end position="22"/>
    </location>
</feature>
<evidence type="ECO:0000256" key="3">
    <source>
        <dbReference type="ARBA" id="ARBA00023136"/>
    </source>
</evidence>
<dbReference type="Pfam" id="PF13416">
    <property type="entry name" value="SBP_bac_8"/>
    <property type="match status" value="1"/>
</dbReference>
<dbReference type="RefSeq" id="WP_168152159.1">
    <property type="nucleotide sequence ID" value="NZ_JAAWVT010000005.1"/>
</dbReference>
<comment type="caution">
    <text evidence="7">The sequence shown here is derived from an EMBL/GenBank/DDBJ whole genome shotgun (WGS) entry which is preliminary data.</text>
</comment>
<dbReference type="Proteomes" id="UP000746595">
    <property type="component" value="Unassembled WGS sequence"/>
</dbReference>
<proteinExistence type="predicted"/>
<dbReference type="CDD" id="cd13585">
    <property type="entry name" value="PBP2_TMBP_like"/>
    <property type="match status" value="1"/>
</dbReference>
<keyword evidence="1" id="KW-1003">Cell membrane</keyword>
<evidence type="ECO:0000256" key="4">
    <source>
        <dbReference type="ARBA" id="ARBA00023139"/>
    </source>
</evidence>
<evidence type="ECO:0000256" key="2">
    <source>
        <dbReference type="ARBA" id="ARBA00022729"/>
    </source>
</evidence>
<dbReference type="EMBL" id="JAAWVT010000005">
    <property type="protein sequence ID" value="NKG21334.1"/>
    <property type="molecule type" value="Genomic_DNA"/>
</dbReference>
<dbReference type="InterPro" id="IPR050490">
    <property type="entry name" value="Bact_solute-bd_prot1"/>
</dbReference>
<keyword evidence="4" id="KW-0564">Palmitate</keyword>
<evidence type="ECO:0000256" key="6">
    <source>
        <dbReference type="SAM" id="SignalP"/>
    </source>
</evidence>
<evidence type="ECO:0000313" key="8">
    <source>
        <dbReference type="Proteomes" id="UP000746595"/>
    </source>
</evidence>
<accession>A0ABX1G5L9</accession>
<evidence type="ECO:0000256" key="1">
    <source>
        <dbReference type="ARBA" id="ARBA00022475"/>
    </source>
</evidence>
<keyword evidence="8" id="KW-1185">Reference proteome</keyword>
<feature type="chain" id="PRO_5045224754" evidence="6">
    <location>
        <begin position="23"/>
        <end position="424"/>
    </location>
</feature>
<keyword evidence="3" id="KW-0472">Membrane</keyword>
<evidence type="ECO:0000256" key="5">
    <source>
        <dbReference type="ARBA" id="ARBA00023288"/>
    </source>
</evidence>
<dbReference type="PROSITE" id="PS51257">
    <property type="entry name" value="PROKAR_LIPOPROTEIN"/>
    <property type="match status" value="1"/>
</dbReference>
<dbReference type="SUPFAM" id="SSF53850">
    <property type="entry name" value="Periplasmic binding protein-like II"/>
    <property type="match status" value="1"/>
</dbReference>
<dbReference type="PANTHER" id="PTHR43649">
    <property type="entry name" value="ARABINOSE-BINDING PROTEIN-RELATED"/>
    <property type="match status" value="1"/>
</dbReference>
<reference evidence="7 8" key="1">
    <citation type="submission" date="2020-04" db="EMBL/GenBank/DDBJ databases">
        <title>Paeniglutamicibacter sp. ANT13_2, a novel actinomycete isolated from sediment in Antarctica.</title>
        <authorList>
            <person name="Sakdapetsiri C."/>
            <person name="Pinyakong O."/>
        </authorList>
    </citation>
    <scope>NUCLEOTIDE SEQUENCE [LARGE SCALE GENOMIC DNA]</scope>
    <source>
        <strain evidence="7 8">ANT13_2</strain>
    </source>
</reference>
<dbReference type="PANTHER" id="PTHR43649:SF33">
    <property type="entry name" value="POLYGALACTURONAN_RHAMNOGALACTURONAN-BINDING PROTEIN YTCQ"/>
    <property type="match status" value="1"/>
</dbReference>
<name>A0ABX1G5L9_9MICC</name>
<sequence length="424" mass="45291">MRRRISLAMAASAALLALTACTGGGQTAPVQTGGGEITGEVSLQTWSLTPKFTDFLNETVAAFEKEYPGTKVKLIDQPGDGYSDKVLTQAASGTLPDVVNLPPDFALPLVGQKMLLDVSTVDPTLEQTYIPGSLAAYQFRGSEGTYAYPWYLNTDVNYWNTDKLEKCGLDPAKVPATTSELFEQAAIMHEACPKEYLLSRKPGLGDLALSGAPILSEDGTKFEFNTPEAAALVDQYAQAFQKGLMPSSVLSSDYLGNSLLFTKGEVAWTTGGATSIPDFERDNPSLKGSVVASPALDISPLYAQGLSVSANSKNQATAVALAKWMTNAKNQAAFAHLVNVFPSTIESAEDPFFSKSDGTASSDSKVIAFKALETAKNMQPYEVNSAMSDYAGQQIALAIRGDISSQDALDKAVERLNEMLERQK</sequence>
<organism evidence="7 8">
    <name type="scientific">Paeniglutamicibacter terrestris</name>
    <dbReference type="NCBI Taxonomy" id="2723403"/>
    <lineage>
        <taxon>Bacteria</taxon>
        <taxon>Bacillati</taxon>
        <taxon>Actinomycetota</taxon>
        <taxon>Actinomycetes</taxon>
        <taxon>Micrococcales</taxon>
        <taxon>Micrococcaceae</taxon>
        <taxon>Paeniglutamicibacter</taxon>
    </lineage>
</organism>
<keyword evidence="2 6" id="KW-0732">Signal</keyword>
<evidence type="ECO:0000313" key="7">
    <source>
        <dbReference type="EMBL" id="NKG21334.1"/>
    </source>
</evidence>